<dbReference type="OrthoDB" id="10536174at2759"/>
<feature type="non-terminal residue" evidence="1">
    <location>
        <position position="1"/>
    </location>
</feature>
<gene>
    <name evidence="1" type="ORF">M153_65450001202</name>
</gene>
<keyword evidence="2" id="KW-1185">Reference proteome</keyword>
<name>A0A0R0M070_9MICR</name>
<dbReference type="VEuPathDB" id="MicrosporidiaDB:M153_65450001202"/>
<dbReference type="EMBL" id="LGUB01000961">
    <property type="protein sequence ID" value="KRH92391.1"/>
    <property type="molecule type" value="Genomic_DNA"/>
</dbReference>
<reference evidence="1 2" key="1">
    <citation type="submission" date="2015-07" db="EMBL/GenBank/DDBJ databases">
        <title>The genome of Pseudoloma neurophilia, a relevant intracellular parasite of the zebrafish.</title>
        <authorList>
            <person name="Ndikumana S."/>
            <person name="Pelin A."/>
            <person name="Sanders J."/>
            <person name="Corradi N."/>
        </authorList>
    </citation>
    <scope>NUCLEOTIDE SEQUENCE [LARGE SCALE GENOMIC DNA]</scope>
    <source>
        <strain evidence="1 2">MK1</strain>
    </source>
</reference>
<proteinExistence type="predicted"/>
<dbReference type="Proteomes" id="UP000051530">
    <property type="component" value="Unassembled WGS sequence"/>
</dbReference>
<comment type="caution">
    <text evidence="1">The sequence shown here is derived from an EMBL/GenBank/DDBJ whole genome shotgun (WGS) entry which is preliminary data.</text>
</comment>
<evidence type="ECO:0000313" key="2">
    <source>
        <dbReference type="Proteomes" id="UP000051530"/>
    </source>
</evidence>
<sequence length="384" mass="46304">QQEINSQFDQKQTISQDPFTFENEKYDFNNHFLHENEENNSNFNQFHGSQLPFTRQPISNIVDFHILAYLGISTDNQTIEILESPIKKVFSSEIPIDMLKLLRLKFEMKPFVILLKELEKLDKIELTDESNIIKIKKKPDFCSLLQVNERSRSLDDYLPLPEREFFFSKIFCIPEQRFIRECLFIINRDYDPHRIKIFTARLNAFKKVTPTLNDKNNKDKSAFLPLSLQNMYIDIKKRIILNETVDFDQYRFEDIEMILSFMKFKKIIGKYTATFKKIELTFNFKRKYNMKYDEILYNPVQDENFYNEMHKYYATYFNIVYYNIMRNGTTDINILSANIEILEPFELTDFFSYFCNYFETQKTDDKIYVSIIENNDMYLKFPDL</sequence>
<dbReference type="AlphaFoldDB" id="A0A0R0M070"/>
<evidence type="ECO:0000313" key="1">
    <source>
        <dbReference type="EMBL" id="KRH92391.1"/>
    </source>
</evidence>
<accession>A0A0R0M070</accession>
<organism evidence="1 2">
    <name type="scientific">Pseudoloma neurophilia</name>
    <dbReference type="NCBI Taxonomy" id="146866"/>
    <lineage>
        <taxon>Eukaryota</taxon>
        <taxon>Fungi</taxon>
        <taxon>Fungi incertae sedis</taxon>
        <taxon>Microsporidia</taxon>
        <taxon>Pseudoloma</taxon>
    </lineage>
</organism>
<protein>
    <submittedName>
        <fullName evidence="1">Uncharacterized protein</fullName>
    </submittedName>
</protein>